<evidence type="ECO:0000256" key="4">
    <source>
        <dbReference type="SAM" id="Phobius"/>
    </source>
</evidence>
<dbReference type="FunFam" id="3.30.70.270:FF:000001">
    <property type="entry name" value="Diguanylate cyclase domain protein"/>
    <property type="match status" value="1"/>
</dbReference>
<comment type="cofactor">
    <cofactor evidence="1">
        <name>Mg(2+)</name>
        <dbReference type="ChEBI" id="CHEBI:18420"/>
    </cofactor>
</comment>
<keyword evidence="4" id="KW-1133">Transmembrane helix</keyword>
<dbReference type="EMBL" id="CP059735">
    <property type="protein sequence ID" value="WDE00369.1"/>
    <property type="molecule type" value="Genomic_DNA"/>
</dbReference>
<dbReference type="PANTHER" id="PTHR45138:SF9">
    <property type="entry name" value="DIGUANYLATE CYCLASE DGCM-RELATED"/>
    <property type="match status" value="1"/>
</dbReference>
<dbReference type="Gene3D" id="3.30.450.20">
    <property type="entry name" value="PAS domain"/>
    <property type="match status" value="1"/>
</dbReference>
<dbReference type="RefSeq" id="WP_044835823.1">
    <property type="nucleotide sequence ID" value="NZ_CP059735.1"/>
</dbReference>
<feature type="transmembrane region" description="Helical" evidence="4">
    <location>
        <begin position="12"/>
        <end position="30"/>
    </location>
</feature>
<keyword evidence="7" id="KW-1185">Reference proteome</keyword>
<reference evidence="6 7" key="2">
    <citation type="journal article" date="2022" name="Mar. Drugs">
        <title>Bioassay-Guided Fractionation Leads to the Detection of Cholic Acid Generated by the Rare Thalassomonas sp.</title>
        <authorList>
            <person name="Pheiffer F."/>
            <person name="Schneider Y.K."/>
            <person name="Hansen E.H."/>
            <person name="Andersen J.H."/>
            <person name="Isaksson J."/>
            <person name="Busche T."/>
            <person name="R C."/>
            <person name="Kalinowski J."/>
            <person name="Zyl L.V."/>
            <person name="Trindade M."/>
        </authorList>
    </citation>
    <scope>NUCLEOTIDE SEQUENCE [LARGE SCALE GENOMIC DNA]</scope>
    <source>
        <strain evidence="6 7">A5K-106</strain>
    </source>
</reference>
<dbReference type="AlphaFoldDB" id="A0AAE9YU35"/>
<organism evidence="6 7">
    <name type="scientific">Thalassomonas actiniarum</name>
    <dbReference type="NCBI Taxonomy" id="485447"/>
    <lineage>
        <taxon>Bacteria</taxon>
        <taxon>Pseudomonadati</taxon>
        <taxon>Pseudomonadota</taxon>
        <taxon>Gammaproteobacteria</taxon>
        <taxon>Alteromonadales</taxon>
        <taxon>Colwelliaceae</taxon>
        <taxon>Thalassomonas</taxon>
    </lineage>
</organism>
<evidence type="ECO:0000256" key="2">
    <source>
        <dbReference type="ARBA" id="ARBA00012528"/>
    </source>
</evidence>
<keyword evidence="4" id="KW-0812">Transmembrane</keyword>
<dbReference type="InterPro" id="IPR050469">
    <property type="entry name" value="Diguanylate_Cyclase"/>
</dbReference>
<feature type="transmembrane region" description="Helical" evidence="4">
    <location>
        <begin position="287"/>
        <end position="308"/>
    </location>
</feature>
<dbReference type="KEGG" id="tact:SG35_006930"/>
<dbReference type="Proteomes" id="UP000032568">
    <property type="component" value="Chromosome"/>
</dbReference>
<evidence type="ECO:0000313" key="6">
    <source>
        <dbReference type="EMBL" id="WDE00369.1"/>
    </source>
</evidence>
<dbReference type="EC" id="2.7.7.65" evidence="2"/>
<dbReference type="GO" id="GO:0052621">
    <property type="term" value="F:diguanylate cyclase activity"/>
    <property type="evidence" value="ECO:0007669"/>
    <property type="project" value="UniProtKB-EC"/>
</dbReference>
<dbReference type="Gene3D" id="3.30.70.270">
    <property type="match status" value="1"/>
</dbReference>
<dbReference type="NCBIfam" id="TIGR00254">
    <property type="entry name" value="GGDEF"/>
    <property type="match status" value="1"/>
</dbReference>
<accession>A0AAE9YU35</accession>
<gene>
    <name evidence="6" type="ORF">SG35_006930</name>
</gene>
<evidence type="ECO:0000313" key="7">
    <source>
        <dbReference type="Proteomes" id="UP000032568"/>
    </source>
</evidence>
<dbReference type="PROSITE" id="PS50887">
    <property type="entry name" value="GGDEF"/>
    <property type="match status" value="1"/>
</dbReference>
<proteinExistence type="predicted"/>
<feature type="domain" description="GGDEF" evidence="5">
    <location>
        <begin position="342"/>
        <end position="477"/>
    </location>
</feature>
<dbReference type="Pfam" id="PF00990">
    <property type="entry name" value="GGDEF"/>
    <property type="match status" value="1"/>
</dbReference>
<protein>
    <recommendedName>
        <fullName evidence="2">diguanylate cyclase</fullName>
        <ecNumber evidence="2">2.7.7.65</ecNumber>
    </recommendedName>
</protein>
<evidence type="ECO:0000259" key="5">
    <source>
        <dbReference type="PROSITE" id="PS50887"/>
    </source>
</evidence>
<name>A0AAE9YU35_9GAMM</name>
<evidence type="ECO:0000256" key="3">
    <source>
        <dbReference type="ARBA" id="ARBA00034247"/>
    </source>
</evidence>
<reference evidence="6 7" key="1">
    <citation type="journal article" date="2015" name="Genome Announc.">
        <title>Draft Genome Sequences of Marine Isolates of Thalassomonas viridans and Thalassomonas actiniarum.</title>
        <authorList>
            <person name="Olonade I."/>
            <person name="van Zyl L.J."/>
            <person name="Trindade M."/>
        </authorList>
    </citation>
    <scope>NUCLEOTIDE SEQUENCE [LARGE SCALE GENOMIC DNA]</scope>
    <source>
        <strain evidence="6 7">A5K-106</strain>
    </source>
</reference>
<evidence type="ECO:0000256" key="1">
    <source>
        <dbReference type="ARBA" id="ARBA00001946"/>
    </source>
</evidence>
<dbReference type="InterPro" id="IPR043128">
    <property type="entry name" value="Rev_trsase/Diguanyl_cyclase"/>
</dbReference>
<dbReference type="CDD" id="cd01949">
    <property type="entry name" value="GGDEF"/>
    <property type="match status" value="1"/>
</dbReference>
<dbReference type="PANTHER" id="PTHR45138">
    <property type="entry name" value="REGULATORY COMPONENTS OF SENSORY TRANSDUCTION SYSTEM"/>
    <property type="match status" value="1"/>
</dbReference>
<dbReference type="SMART" id="SM00267">
    <property type="entry name" value="GGDEF"/>
    <property type="match status" value="1"/>
</dbReference>
<dbReference type="InterPro" id="IPR000160">
    <property type="entry name" value="GGDEF_dom"/>
</dbReference>
<keyword evidence="4" id="KW-0472">Membrane</keyword>
<dbReference type="SUPFAM" id="SSF55073">
    <property type="entry name" value="Nucleotide cyclase"/>
    <property type="match status" value="1"/>
</dbReference>
<comment type="catalytic activity">
    <reaction evidence="3">
        <text>2 GTP = 3',3'-c-di-GMP + 2 diphosphate</text>
        <dbReference type="Rhea" id="RHEA:24898"/>
        <dbReference type="ChEBI" id="CHEBI:33019"/>
        <dbReference type="ChEBI" id="CHEBI:37565"/>
        <dbReference type="ChEBI" id="CHEBI:58805"/>
        <dbReference type="EC" id="2.7.7.65"/>
    </reaction>
</comment>
<sequence length="481" mass="55574">MNLIHKFDHFITALFFFIIITVVATSYFTFKEFFAIHNKRQQEAIIPLFSLITSEVISPLSISQYMAKDPFVINYIEQDKIDQQTILIYLQQVAAQYQMVSFIAIEKHNLMIDSNNKRTELNSDKAEWFHRLKKLPPDQFTDIGNAADPHLYFDVKIFNDQQEFIGFIGVAIDLNYFAEKFRQFQQRFGFELFFVDAQDIITLSSNRIMKTESHHRKNELVNINTFPWYQRFTDNMAQGKNTPVVATGNNELIVSQMPIRELNWRLFIVAPPASKQAEYWQLFFSKLVVFVLVSGVLYFAFAATISYFKSSLVKDSQIDFLTQLPNRSYIHRQYQQLAKAHDNASIIIADVDLFKEVNDKYGHNAGDEVLKVIGKKLTTSLRKIDLSGRWGGEEFIIILPEADAELAKRIIERIREDIASYEFHPPGEASGFFTSVSFGLVQGPLTKSNLQTQIDKADKALYQAKLNGRNQVQVYTDPRQD</sequence>
<dbReference type="InterPro" id="IPR029787">
    <property type="entry name" value="Nucleotide_cyclase"/>
</dbReference>